<evidence type="ECO:0000256" key="14">
    <source>
        <dbReference type="ARBA" id="ARBA00022989"/>
    </source>
</evidence>
<feature type="transmembrane region" description="Helical" evidence="26">
    <location>
        <begin position="380"/>
        <end position="403"/>
    </location>
</feature>
<evidence type="ECO:0000256" key="8">
    <source>
        <dbReference type="ARBA" id="ARBA00022475"/>
    </source>
</evidence>
<evidence type="ECO:0000256" key="19">
    <source>
        <dbReference type="ARBA" id="ARBA00031883"/>
    </source>
</evidence>
<dbReference type="GO" id="GO:0016682">
    <property type="term" value="F:oxidoreductase activity, acting on diphenols and related substances as donors, oxygen as acceptor"/>
    <property type="evidence" value="ECO:0007669"/>
    <property type="project" value="InterPro"/>
</dbReference>
<evidence type="ECO:0000256" key="11">
    <source>
        <dbReference type="ARBA" id="ARBA00022692"/>
    </source>
</evidence>
<feature type="transmembrane region" description="Helical" evidence="26">
    <location>
        <begin position="610"/>
        <end position="627"/>
    </location>
</feature>
<dbReference type="PROSITE" id="PS50855">
    <property type="entry name" value="COX1"/>
    <property type="match status" value="1"/>
</dbReference>
<feature type="transmembrane region" description="Helical" evidence="26">
    <location>
        <begin position="227"/>
        <end position="255"/>
    </location>
</feature>
<dbReference type="GO" id="GO:0015990">
    <property type="term" value="P:electron transport coupled proton transport"/>
    <property type="evidence" value="ECO:0007669"/>
    <property type="project" value="TreeGrafter"/>
</dbReference>
<comment type="similarity">
    <text evidence="4 25">Belongs to the heme-copper respiratory oxidase family.</text>
</comment>
<feature type="transmembrane region" description="Helical" evidence="26">
    <location>
        <begin position="146"/>
        <end position="170"/>
    </location>
</feature>
<evidence type="ECO:0000256" key="21">
    <source>
        <dbReference type="ARBA" id="ARBA00032435"/>
    </source>
</evidence>
<feature type="transmembrane region" description="Helical" evidence="26">
    <location>
        <begin position="190"/>
        <end position="215"/>
    </location>
</feature>
<feature type="transmembrane region" description="Helical" evidence="26">
    <location>
        <begin position="275"/>
        <end position="298"/>
    </location>
</feature>
<dbReference type="SUPFAM" id="SSF81442">
    <property type="entry name" value="Cytochrome c oxidase subunit I-like"/>
    <property type="match status" value="1"/>
</dbReference>
<evidence type="ECO:0000256" key="10">
    <source>
        <dbReference type="ARBA" id="ARBA00022660"/>
    </source>
</evidence>
<dbReference type="OrthoDB" id="9803294at2"/>
<keyword evidence="12" id="KW-0479">Metal-binding</keyword>
<evidence type="ECO:0000256" key="9">
    <source>
        <dbReference type="ARBA" id="ARBA00022617"/>
    </source>
</evidence>
<keyword evidence="8" id="KW-1003">Cell membrane</keyword>
<evidence type="ECO:0000256" key="20">
    <source>
        <dbReference type="ARBA" id="ARBA00032190"/>
    </source>
</evidence>
<feature type="transmembrane region" description="Helical" evidence="26">
    <location>
        <begin position="16"/>
        <end position="38"/>
    </location>
</feature>
<keyword evidence="13 25" id="KW-0249">Electron transport</keyword>
<evidence type="ECO:0000256" key="6">
    <source>
        <dbReference type="ARBA" id="ARBA00014691"/>
    </source>
</evidence>
<feature type="transmembrane region" description="Helical" evidence="26">
    <location>
        <begin position="415"/>
        <end position="440"/>
    </location>
</feature>
<protein>
    <recommendedName>
        <fullName evidence="6">Cytochrome bo(3) ubiquinol oxidase subunit 1</fullName>
        <ecNumber evidence="5">7.1.1.3</ecNumber>
    </recommendedName>
    <alternativeName>
        <fullName evidence="20">Cytochrome o ubiquinol oxidase subunit 1</fullName>
    </alternativeName>
    <alternativeName>
        <fullName evidence="18">Oxidase bo(3) subunit 1</fullName>
    </alternativeName>
    <alternativeName>
        <fullName evidence="21">Ubiquinol oxidase polypeptide I</fullName>
    </alternativeName>
    <alternativeName>
        <fullName evidence="19">Ubiquinol oxidase subunit 1</fullName>
    </alternativeName>
</protein>
<evidence type="ECO:0000256" key="12">
    <source>
        <dbReference type="ARBA" id="ARBA00022723"/>
    </source>
</evidence>
<feature type="transmembrane region" description="Helical" evidence="26">
    <location>
        <begin position="310"/>
        <end position="334"/>
    </location>
</feature>
<evidence type="ECO:0000313" key="28">
    <source>
        <dbReference type="EMBL" id="TPG64178.1"/>
    </source>
</evidence>
<evidence type="ECO:0000256" key="24">
    <source>
        <dbReference type="ARBA" id="ARBA00048190"/>
    </source>
</evidence>
<comment type="cofactor">
    <cofactor evidence="2">
        <name>Cu(2+)</name>
        <dbReference type="ChEBI" id="CHEBI:29036"/>
    </cofactor>
</comment>
<evidence type="ECO:0000256" key="25">
    <source>
        <dbReference type="RuleBase" id="RU000370"/>
    </source>
</evidence>
<dbReference type="InterPro" id="IPR014207">
    <property type="entry name" value="Cyt_c_ubiqinol_oxidase_su1"/>
</dbReference>
<dbReference type="GO" id="GO:0020037">
    <property type="term" value="F:heme binding"/>
    <property type="evidence" value="ECO:0007669"/>
    <property type="project" value="InterPro"/>
</dbReference>
<evidence type="ECO:0000313" key="29">
    <source>
        <dbReference type="Proteomes" id="UP000317663"/>
    </source>
</evidence>
<dbReference type="PROSITE" id="PS00077">
    <property type="entry name" value="COX1_CUB"/>
    <property type="match status" value="1"/>
</dbReference>
<keyword evidence="17 26" id="KW-0472">Membrane</keyword>
<comment type="cofactor">
    <cofactor evidence="22">
        <name>Fe(II)-heme o</name>
        <dbReference type="ChEBI" id="CHEBI:60530"/>
    </cofactor>
</comment>
<evidence type="ECO:0000256" key="5">
    <source>
        <dbReference type="ARBA" id="ARBA00012941"/>
    </source>
</evidence>
<keyword evidence="15" id="KW-0408">Iron</keyword>
<keyword evidence="14 26" id="KW-1133">Transmembrane helix</keyword>
<evidence type="ECO:0000256" key="23">
    <source>
        <dbReference type="ARBA" id="ARBA00034513"/>
    </source>
</evidence>
<sequence length="663" mass="74256">MFGKLTLDSVPYHEPIIMVTVAAIILGGLAVVAGITYFGKWKYLWTEWLTSVDHKKIGIMYIIVAFVMLLRGFADAIMMRSQQVLASAGEPGFLPPHHYDQIFTAHGVIMIFFMAMPFVIGLMNVVVPLQIGARDVAFPFLNNVSFWFTAAAVILINISLGVGEFAQTGWLAYPPLSGKEYSPGVGVDYWIWSLQISGIGTLLTGVNFFATILKMRAPGMPLMKMPVFTWAALCTNVLIIVSFPILTVTVALLTLDRYLGTHFFTNDMGGNMMMYINLIWAWGHPEVYILVLPVFGVFSEVTATFSKKRLFGYTSLVWATIAITVLSFVVWLHHFFTMGSGANVNAFFGIMTMIISIPTGVKIFNWLFTMYQGRIQLNAAMLWTIGFIITFSVGGMTGVLLAVPGADFVLHNSLFLIAHFHNVIIGGVVFGCFAGLTYWFPKSFGFTLNEKWGVRSFWCWIIGFFVAFMPLYILGFMGMTRRISQNIDPEFHLLLVIAACGAALIALGILCQLIMIFVSVRDRDQNRDLTGDPWGARTLEWSTSSPPPFYNFAIVPQVHDRDAFWDMKEKGEAYVKPAKYEKIHMPRNSGAGFIIAMLSLVSGFALIWDIWWLALVTFIGIVVTWIVKSFDEDVDYYVSAEEVERIENQHFEQISKAGVKHGN</sequence>
<feature type="transmembrane region" description="Helical" evidence="26">
    <location>
        <begin position="452"/>
        <end position="473"/>
    </location>
</feature>
<dbReference type="Gene3D" id="1.20.210.10">
    <property type="entry name" value="Cytochrome c oxidase-like, subunit I domain"/>
    <property type="match status" value="1"/>
</dbReference>
<evidence type="ECO:0000256" key="2">
    <source>
        <dbReference type="ARBA" id="ARBA00001973"/>
    </source>
</evidence>
<dbReference type="EMBL" id="RCZD01000002">
    <property type="protein sequence ID" value="TPG64178.1"/>
    <property type="molecule type" value="Genomic_DNA"/>
</dbReference>
<evidence type="ECO:0000256" key="7">
    <source>
        <dbReference type="ARBA" id="ARBA00022448"/>
    </source>
</evidence>
<evidence type="ECO:0000256" key="1">
    <source>
        <dbReference type="ARBA" id="ARBA00001970"/>
    </source>
</evidence>
<dbReference type="InterPro" id="IPR023616">
    <property type="entry name" value="Cyt_c_oxase-like_su1_dom"/>
</dbReference>
<dbReference type="Proteomes" id="UP000317663">
    <property type="component" value="Unassembled WGS sequence"/>
</dbReference>
<feature type="transmembrane region" description="Helical" evidence="26">
    <location>
        <begin position="59"/>
        <end position="82"/>
    </location>
</feature>
<dbReference type="RefSeq" id="WP_140470694.1">
    <property type="nucleotide sequence ID" value="NZ_RCZD01000002.1"/>
</dbReference>
<dbReference type="AlphaFoldDB" id="A0A502GRZ2"/>
<proteinExistence type="inferred from homology"/>
<dbReference type="EC" id="7.1.1.3" evidence="5"/>
<keyword evidence="16" id="KW-0186">Copper</keyword>
<keyword evidence="10 25" id="KW-0679">Respiratory chain</keyword>
<organism evidence="28 29">
    <name type="scientific">Ewingella americana</name>
    <dbReference type="NCBI Taxonomy" id="41202"/>
    <lineage>
        <taxon>Bacteria</taxon>
        <taxon>Pseudomonadati</taxon>
        <taxon>Pseudomonadota</taxon>
        <taxon>Gammaproteobacteria</taxon>
        <taxon>Enterobacterales</taxon>
        <taxon>Yersiniaceae</taxon>
        <taxon>Ewingella</taxon>
    </lineage>
</organism>
<evidence type="ECO:0000256" key="22">
    <source>
        <dbReference type="ARBA" id="ARBA00034455"/>
    </source>
</evidence>
<keyword evidence="29" id="KW-1185">Reference proteome</keyword>
<feature type="transmembrane region" description="Helical" evidence="26">
    <location>
        <begin position="102"/>
        <end position="126"/>
    </location>
</feature>
<dbReference type="InterPro" id="IPR023615">
    <property type="entry name" value="Cyt_c_Oxase_su1_BS"/>
</dbReference>
<evidence type="ECO:0000256" key="15">
    <source>
        <dbReference type="ARBA" id="ARBA00023004"/>
    </source>
</evidence>
<feature type="transmembrane region" description="Helical" evidence="26">
    <location>
        <begin position="346"/>
        <end position="368"/>
    </location>
</feature>
<evidence type="ECO:0000259" key="27">
    <source>
        <dbReference type="PROSITE" id="PS50855"/>
    </source>
</evidence>
<accession>A0A502GRZ2</accession>
<keyword evidence="9 25" id="KW-0349">Heme</keyword>
<dbReference type="PANTHER" id="PTHR10422">
    <property type="entry name" value="CYTOCHROME C OXIDASE SUBUNIT 1"/>
    <property type="match status" value="1"/>
</dbReference>
<dbReference type="InterPro" id="IPR000883">
    <property type="entry name" value="Cyt_C_Oxase_1"/>
</dbReference>
<dbReference type="GO" id="GO:0005886">
    <property type="term" value="C:plasma membrane"/>
    <property type="evidence" value="ECO:0007669"/>
    <property type="project" value="UniProtKB-SubCell"/>
</dbReference>
<evidence type="ECO:0000256" key="3">
    <source>
        <dbReference type="ARBA" id="ARBA00004651"/>
    </source>
</evidence>
<dbReference type="FunFam" id="1.20.210.10:FF:000002">
    <property type="entry name" value="Cytochrome o ubiquinol oxidase, subunit I"/>
    <property type="match status" value="1"/>
</dbReference>
<dbReference type="NCBIfam" id="TIGR02843">
    <property type="entry name" value="CyoB"/>
    <property type="match status" value="1"/>
</dbReference>
<comment type="catalytic activity">
    <reaction evidence="24">
        <text>2 a ubiquinol + O2 + n H(+)(in) = 2 a ubiquinone + 2 H2O + n H(+)(out)</text>
        <dbReference type="Rhea" id="RHEA:30251"/>
        <dbReference type="Rhea" id="RHEA-COMP:9565"/>
        <dbReference type="Rhea" id="RHEA-COMP:9566"/>
        <dbReference type="ChEBI" id="CHEBI:15377"/>
        <dbReference type="ChEBI" id="CHEBI:15378"/>
        <dbReference type="ChEBI" id="CHEBI:15379"/>
        <dbReference type="ChEBI" id="CHEBI:16389"/>
        <dbReference type="ChEBI" id="CHEBI:17976"/>
        <dbReference type="EC" id="7.1.1.3"/>
    </reaction>
</comment>
<comment type="subcellular location">
    <subcellularLocation>
        <location evidence="3">Cell membrane</location>
        <topology evidence="3">Multi-pass membrane protein</topology>
    </subcellularLocation>
</comment>
<dbReference type="GO" id="GO:0009486">
    <property type="term" value="F:cytochrome bo3 ubiquinol oxidase activity"/>
    <property type="evidence" value="ECO:0007669"/>
    <property type="project" value="UniProtKB-EC"/>
</dbReference>
<dbReference type="Pfam" id="PF00115">
    <property type="entry name" value="COX1"/>
    <property type="match status" value="1"/>
</dbReference>
<evidence type="ECO:0000256" key="17">
    <source>
        <dbReference type="ARBA" id="ARBA00023136"/>
    </source>
</evidence>
<dbReference type="PANTHER" id="PTHR10422:SF35">
    <property type="entry name" value="CYTOCHROME BO(3) UBIQUINOL OXIDASE SUBUNIT 1"/>
    <property type="match status" value="1"/>
</dbReference>
<reference evidence="28 29" key="1">
    <citation type="journal article" date="2019" name="Environ. Microbiol.">
        <title>Species interactions and distinct microbial communities in high Arctic permafrost affected cryosols are associated with the CH4 and CO2 gas fluxes.</title>
        <authorList>
            <person name="Altshuler I."/>
            <person name="Hamel J."/>
            <person name="Turney S."/>
            <person name="Magnuson E."/>
            <person name="Levesque R."/>
            <person name="Greer C."/>
            <person name="Whyte L.G."/>
        </authorList>
    </citation>
    <scope>NUCLEOTIDE SEQUENCE [LARGE SCALE GENOMIC DNA]</scope>
    <source>
        <strain evidence="28 29">E4</strain>
    </source>
</reference>
<dbReference type="InterPro" id="IPR036927">
    <property type="entry name" value="Cyt_c_oxase-like_su1_sf"/>
</dbReference>
<dbReference type="GO" id="GO:0022904">
    <property type="term" value="P:respiratory electron transport chain"/>
    <property type="evidence" value="ECO:0007669"/>
    <property type="project" value="TreeGrafter"/>
</dbReference>
<dbReference type="GO" id="GO:0046872">
    <property type="term" value="F:metal ion binding"/>
    <property type="evidence" value="ECO:0007669"/>
    <property type="project" value="UniProtKB-KW"/>
</dbReference>
<evidence type="ECO:0000256" key="16">
    <source>
        <dbReference type="ARBA" id="ARBA00023008"/>
    </source>
</evidence>
<keyword evidence="7 25" id="KW-0813">Transport</keyword>
<dbReference type="PRINTS" id="PR01165">
    <property type="entry name" value="CYCOXIDASEI"/>
</dbReference>
<gene>
    <name evidence="28" type="ORF">EAH77_04995</name>
</gene>
<dbReference type="GO" id="GO:0004129">
    <property type="term" value="F:cytochrome-c oxidase activity"/>
    <property type="evidence" value="ECO:0007669"/>
    <property type="project" value="InterPro"/>
</dbReference>
<evidence type="ECO:0000256" key="13">
    <source>
        <dbReference type="ARBA" id="ARBA00022982"/>
    </source>
</evidence>
<feature type="transmembrane region" description="Helical" evidence="26">
    <location>
        <begin position="493"/>
        <end position="518"/>
    </location>
</feature>
<dbReference type="CDD" id="cd01662">
    <property type="entry name" value="Ubiquinol_Oxidase_I"/>
    <property type="match status" value="1"/>
</dbReference>
<keyword evidence="11 25" id="KW-0812">Transmembrane</keyword>
<evidence type="ECO:0000256" key="18">
    <source>
        <dbReference type="ARBA" id="ARBA00030075"/>
    </source>
</evidence>
<feature type="domain" description="Cytochrome oxidase subunit I profile" evidence="27">
    <location>
        <begin position="39"/>
        <end position="559"/>
    </location>
</feature>
<comment type="caution">
    <text evidence="28">The sequence shown here is derived from an EMBL/GenBank/DDBJ whole genome shotgun (WGS) entry which is preliminary data.</text>
</comment>
<name>A0A502GRZ2_9GAMM</name>
<dbReference type="GO" id="GO:0009060">
    <property type="term" value="P:aerobic respiration"/>
    <property type="evidence" value="ECO:0007669"/>
    <property type="project" value="InterPro"/>
</dbReference>
<evidence type="ECO:0000256" key="4">
    <source>
        <dbReference type="ARBA" id="ARBA00009578"/>
    </source>
</evidence>
<evidence type="ECO:0000256" key="26">
    <source>
        <dbReference type="SAM" id="Phobius"/>
    </source>
</evidence>
<comment type="subunit">
    <text evidence="23">The cytochrome bo(3) ubiquinol oxidase complex is a heterooctamer of two A chains, two B chains, two C chains and two D chains.</text>
</comment>
<dbReference type="NCBIfam" id="NF011592">
    <property type="entry name" value="PRK15017.1"/>
    <property type="match status" value="1"/>
</dbReference>
<feature type="transmembrane region" description="Helical" evidence="26">
    <location>
        <begin position="588"/>
        <end position="604"/>
    </location>
</feature>
<comment type="cofactor">
    <cofactor evidence="1">
        <name>heme b</name>
        <dbReference type="ChEBI" id="CHEBI:60344"/>
    </cofactor>
</comment>